<evidence type="ECO:0000256" key="1">
    <source>
        <dbReference type="ARBA" id="ARBA00022448"/>
    </source>
</evidence>
<proteinExistence type="predicted"/>
<evidence type="ECO:0000256" key="3">
    <source>
        <dbReference type="SAM" id="Coils"/>
    </source>
</evidence>
<comment type="caution">
    <text evidence="4">The sequence shown here is derived from an EMBL/GenBank/DDBJ whole genome shotgun (WGS) entry which is preliminary data.</text>
</comment>
<keyword evidence="1" id="KW-0813">Transport</keyword>
<dbReference type="EMBL" id="JENJ01000011">
    <property type="protein sequence ID" value="KGM97409.1"/>
    <property type="molecule type" value="Genomic_DNA"/>
</dbReference>
<organism evidence="4 5">
    <name type="scientific">Clostridium novyi A str. 4552</name>
    <dbReference type="NCBI Taxonomy" id="1444289"/>
    <lineage>
        <taxon>Bacteria</taxon>
        <taxon>Bacillati</taxon>
        <taxon>Bacillota</taxon>
        <taxon>Clostridia</taxon>
        <taxon>Eubacteriales</taxon>
        <taxon>Clostridiaceae</taxon>
        <taxon>Clostridium</taxon>
    </lineage>
</organism>
<dbReference type="RefSeq" id="WP_039253532.1">
    <property type="nucleotide sequence ID" value="NZ_JENJ01000011.1"/>
</dbReference>
<dbReference type="AlphaFoldDB" id="A0A0A0I7I6"/>
<dbReference type="PANTHER" id="PTHR34982:SF1">
    <property type="entry name" value="FLAGELLAR ASSEMBLY PROTEIN FLIH"/>
    <property type="match status" value="1"/>
</dbReference>
<keyword evidence="3" id="KW-0175">Coiled coil</keyword>
<dbReference type="InterPro" id="IPR051472">
    <property type="entry name" value="T3SS_Stator/FliH"/>
</dbReference>
<evidence type="ECO:0000313" key="5">
    <source>
        <dbReference type="Proteomes" id="UP000030012"/>
    </source>
</evidence>
<sequence length="267" mass="30424">MPSLFNVIKNTSVNSTGSKEINTEYSVPVHKDKNKDVVQDQKQKELGEKNAKDFIKSYEVLARTMLEKARNESEEIVSSAYAKAKSIEEDAYTKGFELGKEDGYSDGYSKGKLEADEYYTNIRDKANEEIALLNKNAKDMLLNAKEEYENYIKVNEQNIEELIIHITKEVMLKEIENSDAITNMIMDALETAKDSKNIIIKTKSNYIDNIKEKIELWKSQAVFNGKVFVIVDDNLEDGKAIIEKENGKIVVDVMGTLDKIEEIVKEE</sequence>
<dbReference type="GO" id="GO:0015031">
    <property type="term" value="P:protein transport"/>
    <property type="evidence" value="ECO:0007669"/>
    <property type="project" value="UniProtKB-KW"/>
</dbReference>
<feature type="coiled-coil region" evidence="3">
    <location>
        <begin position="123"/>
        <end position="154"/>
    </location>
</feature>
<reference evidence="4 5" key="1">
    <citation type="submission" date="2014-01" db="EMBL/GenBank/DDBJ databases">
        <title>Plasmidome dynamics in the species complex Clostridium novyi sensu lato converts strains of independent lineages into distinctly different pathogens.</title>
        <authorList>
            <person name="Skarin H."/>
            <person name="Segerman B."/>
        </authorList>
    </citation>
    <scope>NUCLEOTIDE SEQUENCE [LARGE SCALE GENOMIC DNA]</scope>
    <source>
        <strain evidence="4 5">4552</strain>
    </source>
</reference>
<name>A0A0A0I7I6_CLONO</name>
<accession>A0A0A0I7I6</accession>
<protein>
    <submittedName>
        <fullName evidence="4">FliH protein</fullName>
    </submittedName>
</protein>
<dbReference type="PANTHER" id="PTHR34982">
    <property type="entry name" value="YOP PROTEINS TRANSLOCATION PROTEIN L"/>
    <property type="match status" value="1"/>
</dbReference>
<dbReference type="Proteomes" id="UP000030012">
    <property type="component" value="Unassembled WGS sequence"/>
</dbReference>
<evidence type="ECO:0000313" key="4">
    <source>
        <dbReference type="EMBL" id="KGM97409.1"/>
    </source>
</evidence>
<keyword evidence="2" id="KW-0653">Protein transport</keyword>
<dbReference type="GO" id="GO:0005829">
    <property type="term" value="C:cytosol"/>
    <property type="evidence" value="ECO:0007669"/>
    <property type="project" value="TreeGrafter"/>
</dbReference>
<gene>
    <name evidence="4" type="ORF">Z968_03845</name>
</gene>
<dbReference type="OrthoDB" id="2375163at2"/>
<evidence type="ECO:0000256" key="2">
    <source>
        <dbReference type="ARBA" id="ARBA00022927"/>
    </source>
</evidence>